<feature type="domain" description="C2H2-type" evidence="13">
    <location>
        <begin position="213"/>
        <end position="240"/>
    </location>
</feature>
<dbReference type="GO" id="GO:0010468">
    <property type="term" value="P:regulation of gene expression"/>
    <property type="evidence" value="ECO:0007669"/>
    <property type="project" value="TreeGrafter"/>
</dbReference>
<evidence type="ECO:0000313" key="14">
    <source>
        <dbReference type="EMBL" id="CAJ1082948.1"/>
    </source>
</evidence>
<organism evidence="14 15">
    <name type="scientific">Xyrichtys novacula</name>
    <name type="common">Pearly razorfish</name>
    <name type="synonym">Hemipteronotus novacula</name>
    <dbReference type="NCBI Taxonomy" id="13765"/>
    <lineage>
        <taxon>Eukaryota</taxon>
        <taxon>Metazoa</taxon>
        <taxon>Chordata</taxon>
        <taxon>Craniata</taxon>
        <taxon>Vertebrata</taxon>
        <taxon>Euteleostomi</taxon>
        <taxon>Actinopterygii</taxon>
        <taxon>Neopterygii</taxon>
        <taxon>Teleostei</taxon>
        <taxon>Neoteleostei</taxon>
        <taxon>Acanthomorphata</taxon>
        <taxon>Eupercaria</taxon>
        <taxon>Labriformes</taxon>
        <taxon>Labridae</taxon>
        <taxon>Xyrichtys</taxon>
    </lineage>
</organism>
<evidence type="ECO:0000256" key="8">
    <source>
        <dbReference type="ARBA" id="ARBA00023125"/>
    </source>
</evidence>
<evidence type="ECO:0000313" key="15">
    <source>
        <dbReference type="Proteomes" id="UP001178508"/>
    </source>
</evidence>
<dbReference type="PANTHER" id="PTHR16515:SF49">
    <property type="entry name" value="GASTRULA ZINC FINGER PROTEIN XLCGF49.1-LIKE-RELATED"/>
    <property type="match status" value="1"/>
</dbReference>
<evidence type="ECO:0000256" key="9">
    <source>
        <dbReference type="ARBA" id="ARBA00023163"/>
    </source>
</evidence>
<protein>
    <submittedName>
        <fullName evidence="14">LOW QUALITY PROTEIN: zinc finger protein 41-like</fullName>
    </submittedName>
</protein>
<feature type="region of interest" description="Disordered" evidence="12">
    <location>
        <begin position="152"/>
        <end position="191"/>
    </location>
</feature>
<dbReference type="AlphaFoldDB" id="A0AAV1HAQ8"/>
<evidence type="ECO:0000256" key="7">
    <source>
        <dbReference type="ARBA" id="ARBA00023015"/>
    </source>
</evidence>
<dbReference type="FunFam" id="3.30.160.60:FF:001480">
    <property type="entry name" value="Si:cabz01071911.3"/>
    <property type="match status" value="1"/>
</dbReference>
<dbReference type="GO" id="GO:0005634">
    <property type="term" value="C:nucleus"/>
    <property type="evidence" value="ECO:0007669"/>
    <property type="project" value="UniProtKB-SubCell"/>
</dbReference>
<keyword evidence="10" id="KW-0539">Nucleus</keyword>
<evidence type="ECO:0000256" key="5">
    <source>
        <dbReference type="ARBA" id="ARBA00022771"/>
    </source>
</evidence>
<dbReference type="InterPro" id="IPR050331">
    <property type="entry name" value="Zinc_finger"/>
</dbReference>
<sequence>MCDLQDHAGLCRHLGETRRDLRDEPAAGEELHRRASDEISTPAIKLQRAVVSAHDQQLSVIKQEPPENQEWIPNLDQEDTKKPPYIKEEEGLESSHKREQLQEQDEADTAVFPVIPVLMMSEDNEEKPQYSKLHLSKSEKVEIVVKRAEQESAANLDQEKHLPPEIEVKIEDSSELETEDSDADWRETEDHPPGSISLLYIEDKRPVTNGRPFCCLQCSKTFKRNAHLTEHMMIHTGEKPHSCSECNKSFNCKGNLTQHMLVHTGEKPYGCSKCGKRFTQKGSLTTHMRTHTGEKPFSCSECQKSFYCKGNLTQHMLVHTREKPFCCSVCAERFTQKAHLTQHMKVHRGEKPFSCKSFTLKGNMIRHMSSHREKKLHQCCVCEKRYKRRICLTKHLKIHTRERETVSLT</sequence>
<evidence type="ECO:0000256" key="2">
    <source>
        <dbReference type="ARBA" id="ARBA00006991"/>
    </source>
</evidence>
<dbReference type="SUPFAM" id="SSF57667">
    <property type="entry name" value="beta-beta-alpha zinc fingers"/>
    <property type="match status" value="4"/>
</dbReference>
<keyword evidence="8" id="KW-0238">DNA-binding</keyword>
<name>A0AAV1HAQ8_XYRNO</name>
<dbReference type="FunFam" id="3.30.160.60:FF:001498">
    <property type="entry name" value="Zinc finger protein 404"/>
    <property type="match status" value="2"/>
</dbReference>
<dbReference type="Proteomes" id="UP001178508">
    <property type="component" value="Chromosome 21"/>
</dbReference>
<evidence type="ECO:0000259" key="13">
    <source>
        <dbReference type="PROSITE" id="PS50157"/>
    </source>
</evidence>
<feature type="domain" description="C2H2-type" evidence="13">
    <location>
        <begin position="297"/>
        <end position="324"/>
    </location>
</feature>
<dbReference type="InterPro" id="IPR036236">
    <property type="entry name" value="Znf_C2H2_sf"/>
</dbReference>
<evidence type="ECO:0000256" key="3">
    <source>
        <dbReference type="ARBA" id="ARBA00022723"/>
    </source>
</evidence>
<keyword evidence="6" id="KW-0862">Zinc</keyword>
<dbReference type="InterPro" id="IPR013087">
    <property type="entry name" value="Znf_C2H2_type"/>
</dbReference>
<comment type="subcellular location">
    <subcellularLocation>
        <location evidence="1">Nucleus</location>
    </subcellularLocation>
</comment>
<feature type="compositionally biased region" description="Basic and acidic residues" evidence="12">
    <location>
        <begin position="157"/>
        <end position="172"/>
    </location>
</feature>
<keyword evidence="9" id="KW-0804">Transcription</keyword>
<dbReference type="SMART" id="SM00355">
    <property type="entry name" value="ZnF_C2H2"/>
    <property type="match status" value="7"/>
</dbReference>
<proteinExistence type="inferred from homology"/>
<evidence type="ECO:0000256" key="6">
    <source>
        <dbReference type="ARBA" id="ARBA00022833"/>
    </source>
</evidence>
<comment type="similarity">
    <text evidence="2">Belongs to the krueppel C2H2-type zinc-finger protein family.</text>
</comment>
<dbReference type="GO" id="GO:0008270">
    <property type="term" value="F:zinc ion binding"/>
    <property type="evidence" value="ECO:0007669"/>
    <property type="project" value="UniProtKB-KW"/>
</dbReference>
<accession>A0AAV1HAQ8</accession>
<feature type="compositionally biased region" description="Acidic residues" evidence="12">
    <location>
        <begin position="173"/>
        <end position="182"/>
    </location>
</feature>
<dbReference type="FunFam" id="3.30.160.60:FF:000624">
    <property type="entry name" value="zinc finger protein 697"/>
    <property type="match status" value="1"/>
</dbReference>
<keyword evidence="4" id="KW-0677">Repeat</keyword>
<feature type="domain" description="C2H2-type" evidence="13">
    <location>
        <begin position="269"/>
        <end position="296"/>
    </location>
</feature>
<feature type="domain" description="C2H2-type" evidence="13">
    <location>
        <begin position="377"/>
        <end position="404"/>
    </location>
</feature>
<evidence type="ECO:0000256" key="1">
    <source>
        <dbReference type="ARBA" id="ARBA00004123"/>
    </source>
</evidence>
<evidence type="ECO:0000256" key="11">
    <source>
        <dbReference type="PROSITE-ProRule" id="PRU00042"/>
    </source>
</evidence>
<feature type="compositionally biased region" description="Basic and acidic residues" evidence="12">
    <location>
        <begin position="78"/>
        <end position="101"/>
    </location>
</feature>
<evidence type="ECO:0000256" key="12">
    <source>
        <dbReference type="SAM" id="MobiDB-lite"/>
    </source>
</evidence>
<reference evidence="14" key="1">
    <citation type="submission" date="2023-08" db="EMBL/GenBank/DDBJ databases">
        <authorList>
            <person name="Alioto T."/>
            <person name="Alioto T."/>
            <person name="Gomez Garrido J."/>
        </authorList>
    </citation>
    <scope>NUCLEOTIDE SEQUENCE</scope>
</reference>
<feature type="compositionally biased region" description="Basic and acidic residues" evidence="12">
    <location>
        <begin position="20"/>
        <end position="37"/>
    </location>
</feature>
<feature type="domain" description="C2H2-type" evidence="13">
    <location>
        <begin position="325"/>
        <end position="352"/>
    </location>
</feature>
<feature type="domain" description="C2H2-type" evidence="13">
    <location>
        <begin position="241"/>
        <end position="268"/>
    </location>
</feature>
<dbReference type="Pfam" id="PF00096">
    <property type="entry name" value="zf-C2H2"/>
    <property type="match status" value="5"/>
</dbReference>
<dbReference type="EMBL" id="OY660884">
    <property type="protein sequence ID" value="CAJ1082948.1"/>
    <property type="molecule type" value="Genomic_DNA"/>
</dbReference>
<dbReference type="Gene3D" id="3.30.160.60">
    <property type="entry name" value="Classic Zinc Finger"/>
    <property type="match status" value="6"/>
</dbReference>
<feature type="region of interest" description="Disordered" evidence="12">
    <location>
        <begin position="20"/>
        <end position="39"/>
    </location>
</feature>
<dbReference type="FunFam" id="3.30.160.60:FF:002716">
    <property type="entry name" value="Zinc finger protein 212"/>
    <property type="match status" value="1"/>
</dbReference>
<keyword evidence="5 11" id="KW-0863">Zinc-finger</keyword>
<feature type="region of interest" description="Disordered" evidence="12">
    <location>
        <begin position="57"/>
        <end position="106"/>
    </location>
</feature>
<dbReference type="PROSITE" id="PS50157">
    <property type="entry name" value="ZINC_FINGER_C2H2_2"/>
    <property type="match status" value="6"/>
</dbReference>
<keyword evidence="3" id="KW-0479">Metal-binding</keyword>
<dbReference type="PROSITE" id="PS00028">
    <property type="entry name" value="ZINC_FINGER_C2H2_1"/>
    <property type="match status" value="6"/>
</dbReference>
<keyword evidence="7" id="KW-0805">Transcription regulation</keyword>
<evidence type="ECO:0000256" key="4">
    <source>
        <dbReference type="ARBA" id="ARBA00022737"/>
    </source>
</evidence>
<evidence type="ECO:0000256" key="10">
    <source>
        <dbReference type="ARBA" id="ARBA00023242"/>
    </source>
</evidence>
<dbReference type="PANTHER" id="PTHR16515">
    <property type="entry name" value="PR DOMAIN ZINC FINGER PROTEIN"/>
    <property type="match status" value="1"/>
</dbReference>
<keyword evidence="15" id="KW-1185">Reference proteome</keyword>
<gene>
    <name evidence="14" type="ORF">XNOV1_A003317</name>
</gene>
<dbReference type="GO" id="GO:0003677">
    <property type="term" value="F:DNA binding"/>
    <property type="evidence" value="ECO:0007669"/>
    <property type="project" value="UniProtKB-KW"/>
</dbReference>